<protein>
    <submittedName>
        <fullName evidence="1">Uncharacterized protein</fullName>
    </submittedName>
</protein>
<proteinExistence type="predicted"/>
<dbReference type="EMBL" id="BARS01019613">
    <property type="protein sequence ID" value="GAF92845.1"/>
    <property type="molecule type" value="Genomic_DNA"/>
</dbReference>
<organism evidence="1">
    <name type="scientific">marine sediment metagenome</name>
    <dbReference type="NCBI Taxonomy" id="412755"/>
    <lineage>
        <taxon>unclassified sequences</taxon>
        <taxon>metagenomes</taxon>
        <taxon>ecological metagenomes</taxon>
    </lineage>
</organism>
<gene>
    <name evidence="1" type="ORF">S01H1_31754</name>
</gene>
<accession>X0UWM5</accession>
<sequence>VRLSTTAALAANTRTDETLTANGVGALSIDGTAVVVGDRVLVKNEGGVASHINNGIYVIDVIGDGATAWSMTRATSADSSLELTNGLTVQIGPDGDTLDDQYWQLITPDPITLHTTPIAFQSMKDTLGYTDTGAAKVGAYNAVIDDMIEVNPTGGGFAITLPTAVGFKNRGITIKNVTASVNAVTFTTTGGQTIDALASGADSIAAAYGAITVISNGVGWNRFPPV</sequence>
<evidence type="ECO:0000313" key="1">
    <source>
        <dbReference type="EMBL" id="GAF92845.1"/>
    </source>
</evidence>
<reference evidence="1" key="1">
    <citation type="journal article" date="2014" name="Front. Microbiol.">
        <title>High frequency of phylogenetically diverse reductive dehalogenase-homologous genes in deep subseafloor sedimentary metagenomes.</title>
        <authorList>
            <person name="Kawai M."/>
            <person name="Futagami T."/>
            <person name="Toyoda A."/>
            <person name="Takaki Y."/>
            <person name="Nishi S."/>
            <person name="Hori S."/>
            <person name="Arai W."/>
            <person name="Tsubouchi T."/>
            <person name="Morono Y."/>
            <person name="Uchiyama I."/>
            <person name="Ito T."/>
            <person name="Fujiyama A."/>
            <person name="Inagaki F."/>
            <person name="Takami H."/>
        </authorList>
    </citation>
    <scope>NUCLEOTIDE SEQUENCE</scope>
    <source>
        <strain evidence="1">Expedition CK06-06</strain>
    </source>
</reference>
<dbReference type="AlphaFoldDB" id="X0UWM5"/>
<feature type="non-terminal residue" evidence="1">
    <location>
        <position position="1"/>
    </location>
</feature>
<comment type="caution">
    <text evidence="1">The sequence shown here is derived from an EMBL/GenBank/DDBJ whole genome shotgun (WGS) entry which is preliminary data.</text>
</comment>
<name>X0UWM5_9ZZZZ</name>